<dbReference type="GO" id="GO:0003677">
    <property type="term" value="F:DNA binding"/>
    <property type="evidence" value="ECO:0007669"/>
    <property type="project" value="InterPro"/>
</dbReference>
<sequence>MADSRIDFTAEWIPSKKEQKNSKRENPIQVRITKAVLETGETELLVSNLEESKFSTEDLVTLYGMRWGVEEGIKNLKPRIKVEQFGCRKPVGIYQEFYAHILAMNMVALTGMAAGKEIKKKNAKRKLTYKYNWKNTFLHLRAKIVKLFIRECVVKILDNLIIKVALNLVAVKKGRKFPRKDTDEPTRVNQYYK</sequence>
<keyword evidence="3" id="KW-1185">Reference proteome</keyword>
<proteinExistence type="predicted"/>
<name>A0A1M7PZQ5_9BACT</name>
<accession>A0A1M7PZQ5</accession>
<organism evidence="2 3">
    <name type="scientific">Cyclobacterium lianum</name>
    <dbReference type="NCBI Taxonomy" id="388280"/>
    <lineage>
        <taxon>Bacteria</taxon>
        <taxon>Pseudomonadati</taxon>
        <taxon>Bacteroidota</taxon>
        <taxon>Cytophagia</taxon>
        <taxon>Cytophagales</taxon>
        <taxon>Cyclobacteriaceae</taxon>
        <taxon>Cyclobacterium</taxon>
    </lineage>
</organism>
<dbReference type="GO" id="GO:0004803">
    <property type="term" value="F:transposase activity"/>
    <property type="evidence" value="ECO:0007669"/>
    <property type="project" value="InterPro"/>
</dbReference>
<dbReference type="EMBL" id="FRCY01000012">
    <property type="protein sequence ID" value="SHN23285.1"/>
    <property type="molecule type" value="Genomic_DNA"/>
</dbReference>
<evidence type="ECO:0000313" key="2">
    <source>
        <dbReference type="EMBL" id="SHN23285.1"/>
    </source>
</evidence>
<dbReference type="GO" id="GO:0006313">
    <property type="term" value="P:DNA transposition"/>
    <property type="evidence" value="ECO:0007669"/>
    <property type="project" value="InterPro"/>
</dbReference>
<feature type="domain" description="Transposase IS4-like" evidence="1">
    <location>
        <begin position="22"/>
        <end position="106"/>
    </location>
</feature>
<reference evidence="2 3" key="1">
    <citation type="submission" date="2016-11" db="EMBL/GenBank/DDBJ databases">
        <authorList>
            <person name="Jaros S."/>
            <person name="Januszkiewicz K."/>
            <person name="Wedrychowicz H."/>
        </authorList>
    </citation>
    <scope>NUCLEOTIDE SEQUENCE [LARGE SCALE GENOMIC DNA]</scope>
    <source>
        <strain evidence="2 3">CGMCC 1.6102</strain>
    </source>
</reference>
<dbReference type="AlphaFoldDB" id="A0A1M7PZQ5"/>
<gene>
    <name evidence="2" type="ORF">SAMN04488057_11289</name>
</gene>
<dbReference type="Proteomes" id="UP000184513">
    <property type="component" value="Unassembled WGS sequence"/>
</dbReference>
<dbReference type="SUPFAM" id="SSF53098">
    <property type="entry name" value="Ribonuclease H-like"/>
    <property type="match status" value="1"/>
</dbReference>
<evidence type="ECO:0000259" key="1">
    <source>
        <dbReference type="Pfam" id="PF01609"/>
    </source>
</evidence>
<protein>
    <submittedName>
        <fullName evidence="2">Transposase DDE domain-containing protein</fullName>
    </submittedName>
</protein>
<dbReference type="InterPro" id="IPR002559">
    <property type="entry name" value="Transposase_11"/>
</dbReference>
<dbReference type="InterPro" id="IPR012337">
    <property type="entry name" value="RNaseH-like_sf"/>
</dbReference>
<evidence type="ECO:0000313" key="3">
    <source>
        <dbReference type="Proteomes" id="UP000184513"/>
    </source>
</evidence>
<dbReference type="Pfam" id="PF01609">
    <property type="entry name" value="DDE_Tnp_1"/>
    <property type="match status" value="1"/>
</dbReference>